<evidence type="ECO:0000313" key="1">
    <source>
        <dbReference type="EMBL" id="RIJ12205.1"/>
    </source>
</evidence>
<comment type="caution">
    <text evidence="1">The sequence shown here is derived from an EMBL/GenBank/DDBJ whole genome shotgun (WGS) entry which is preliminary data.</text>
</comment>
<reference evidence="1 2" key="1">
    <citation type="submission" date="2018-08" db="EMBL/GenBank/DDBJ databases">
        <title>Genome Sequence of Clavibacter michiganensis Subspecies type strains, and the Atypical Peach-Colored Strains Isolated from Tomato.</title>
        <authorList>
            <person name="Osdaghi E."/>
            <person name="Portier P."/>
            <person name="Briand M."/>
            <person name="Jacques M.-A."/>
        </authorList>
    </citation>
    <scope>NUCLEOTIDE SEQUENCE [LARGE SCALE GENOMIC DNA]</scope>
    <source>
        <strain evidence="1 2">CFBP 7577</strain>
    </source>
</reference>
<dbReference type="Proteomes" id="UP000265361">
    <property type="component" value="Unassembled WGS sequence"/>
</dbReference>
<dbReference type="SUPFAM" id="SSF51735">
    <property type="entry name" value="NAD(P)-binding Rossmann-fold domains"/>
    <property type="match status" value="1"/>
</dbReference>
<accession>A0A399Q248</accession>
<organism evidence="1 2">
    <name type="scientific">Clavibacter nebraskensis</name>
    <dbReference type="NCBI Taxonomy" id="31963"/>
    <lineage>
        <taxon>Bacteria</taxon>
        <taxon>Bacillati</taxon>
        <taxon>Actinomycetota</taxon>
        <taxon>Actinomycetes</taxon>
        <taxon>Micrococcales</taxon>
        <taxon>Microbacteriaceae</taxon>
        <taxon>Clavibacter</taxon>
    </lineage>
</organism>
<proteinExistence type="predicted"/>
<dbReference type="EMBL" id="QWED01000212">
    <property type="protein sequence ID" value="RIJ12205.1"/>
    <property type="molecule type" value="Genomic_DNA"/>
</dbReference>
<protein>
    <submittedName>
        <fullName evidence="1">SDR family NAD(P)-dependent oxidoreductase</fullName>
    </submittedName>
</protein>
<gene>
    <name evidence="1" type="ORF">DZF97_08190</name>
</gene>
<dbReference type="InterPro" id="IPR036291">
    <property type="entry name" value="NAD(P)-bd_dom_sf"/>
</dbReference>
<name>A0A399Q248_9MICO</name>
<dbReference type="AlphaFoldDB" id="A0A399Q248"/>
<feature type="non-terminal residue" evidence="1">
    <location>
        <position position="33"/>
    </location>
</feature>
<sequence length="33" mass="3240">MTTQTISIGITGVTGAVGGAVARRLADAGLPQR</sequence>
<evidence type="ECO:0000313" key="2">
    <source>
        <dbReference type="Proteomes" id="UP000265361"/>
    </source>
</evidence>